<name>A0A0D6R968_ARACU</name>
<protein>
    <recommendedName>
        <fullName evidence="3">RRM domain-containing protein</fullName>
    </recommendedName>
</protein>
<dbReference type="SUPFAM" id="SSF54928">
    <property type="entry name" value="RNA-binding domain, RBD"/>
    <property type="match status" value="1"/>
</dbReference>
<dbReference type="InterPro" id="IPR012677">
    <property type="entry name" value="Nucleotide-bd_a/b_plait_sf"/>
</dbReference>
<dbReference type="SMART" id="SM00360">
    <property type="entry name" value="RRM"/>
    <property type="match status" value="1"/>
</dbReference>
<proteinExistence type="predicted"/>
<dbReference type="InterPro" id="IPR000504">
    <property type="entry name" value="RRM_dom"/>
</dbReference>
<accession>A0A0D6R968</accession>
<dbReference type="PANTHER" id="PTHR48029">
    <property type="entry name" value="NUCLEOLAR PROTEIN 8"/>
    <property type="match status" value="1"/>
</dbReference>
<dbReference type="InterPro" id="IPR035979">
    <property type="entry name" value="RBD_domain_sf"/>
</dbReference>
<dbReference type="PANTHER" id="PTHR48029:SF3">
    <property type="entry name" value="RNA-BINDING (RRM_RBD_RNP MOTIFS) FAMILY PROTEIN"/>
    <property type="match status" value="1"/>
</dbReference>
<dbReference type="Gene3D" id="3.30.70.330">
    <property type="match status" value="1"/>
</dbReference>
<dbReference type="Pfam" id="PF00076">
    <property type="entry name" value="RRM_1"/>
    <property type="match status" value="1"/>
</dbReference>
<feature type="domain" description="RRM" evidence="3">
    <location>
        <begin position="48"/>
        <end position="126"/>
    </location>
</feature>
<sequence>MALLSGLRRVLGGTSTSPFLQAQEPSLALRSSSYSSPGGLGSFRTVTTKLFVSGLSRQTTDQGLQNAFSKFGQLLEARVVTDKVSGRSRGFAFVRYATEEEAFKAKEGMDGKFLDGWVIFAEFAKPRTPKPPPPPEEPNPYGLNIQKTIGWCG</sequence>
<dbReference type="PROSITE" id="PS50102">
    <property type="entry name" value="RRM"/>
    <property type="match status" value="1"/>
</dbReference>
<keyword evidence="1 2" id="KW-0694">RNA-binding</keyword>
<evidence type="ECO:0000256" key="1">
    <source>
        <dbReference type="ARBA" id="ARBA00022884"/>
    </source>
</evidence>
<dbReference type="EMBL" id="GCKF01015773">
    <property type="protein sequence ID" value="JAG98918.1"/>
    <property type="molecule type" value="Transcribed_RNA"/>
</dbReference>
<dbReference type="GO" id="GO:0003723">
    <property type="term" value="F:RNA binding"/>
    <property type="evidence" value="ECO:0007669"/>
    <property type="project" value="UniProtKB-UniRule"/>
</dbReference>
<evidence type="ECO:0000313" key="4">
    <source>
        <dbReference type="EMBL" id="JAG98918.1"/>
    </source>
</evidence>
<dbReference type="AlphaFoldDB" id="A0A0D6R968"/>
<organism evidence="4">
    <name type="scientific">Araucaria cunninghamii</name>
    <name type="common">Hoop pine</name>
    <name type="synonym">Moreton Bay pine</name>
    <dbReference type="NCBI Taxonomy" id="56994"/>
    <lineage>
        <taxon>Eukaryota</taxon>
        <taxon>Viridiplantae</taxon>
        <taxon>Streptophyta</taxon>
        <taxon>Embryophyta</taxon>
        <taxon>Tracheophyta</taxon>
        <taxon>Spermatophyta</taxon>
        <taxon>Pinopsida</taxon>
        <taxon>Pinidae</taxon>
        <taxon>Conifers II</taxon>
        <taxon>Araucariales</taxon>
        <taxon>Araucariaceae</taxon>
        <taxon>Araucaria</taxon>
    </lineage>
</organism>
<evidence type="ECO:0000259" key="3">
    <source>
        <dbReference type="PROSITE" id="PS50102"/>
    </source>
</evidence>
<reference evidence="4" key="1">
    <citation type="submission" date="2015-03" db="EMBL/GenBank/DDBJ databases">
        <title>A transcriptome of Araucaria cunninghamii, an australian fine timber species.</title>
        <authorList>
            <person name="Jing Yi C.J.Y."/>
            <person name="Yin San L.Y.S."/>
            <person name="Abdul Karim S.S."/>
            <person name="Wan Azmi N.N."/>
            <person name="Hercus R.R."/>
            <person name="Croft L.L."/>
        </authorList>
    </citation>
    <scope>NUCLEOTIDE SEQUENCE</scope>
    <source>
        <strain evidence="4">MI0301</strain>
        <tissue evidence="4">Leaf</tissue>
    </source>
</reference>
<evidence type="ECO:0000256" key="2">
    <source>
        <dbReference type="PROSITE-ProRule" id="PRU00176"/>
    </source>
</evidence>